<evidence type="ECO:0000256" key="2">
    <source>
        <dbReference type="ARBA" id="ARBA00010441"/>
    </source>
</evidence>
<accession>U4ULI4</accession>
<dbReference type="GO" id="GO:0005794">
    <property type="term" value="C:Golgi apparatus"/>
    <property type="evidence" value="ECO:0007669"/>
    <property type="project" value="TreeGrafter"/>
</dbReference>
<dbReference type="Proteomes" id="UP000030742">
    <property type="component" value="Unassembled WGS sequence"/>
</dbReference>
<feature type="transmembrane region" description="Helical" evidence="6">
    <location>
        <begin position="516"/>
        <end position="535"/>
    </location>
</feature>
<feature type="transmembrane region" description="Helical" evidence="6">
    <location>
        <begin position="305"/>
        <end position="324"/>
    </location>
</feature>
<reference evidence="7 8" key="1">
    <citation type="journal article" date="2013" name="Genome Biol.">
        <title>Draft genome of the mountain pine beetle, Dendroctonus ponderosae Hopkins, a major forest pest.</title>
        <authorList>
            <person name="Keeling C.I."/>
            <person name="Yuen M.M."/>
            <person name="Liao N.Y."/>
            <person name="Docking T.R."/>
            <person name="Chan S.K."/>
            <person name="Taylor G.A."/>
            <person name="Palmquist D.L."/>
            <person name="Jackman S.D."/>
            <person name="Nguyen A."/>
            <person name="Li M."/>
            <person name="Henderson H."/>
            <person name="Janes J.K."/>
            <person name="Zhao Y."/>
            <person name="Pandoh P."/>
            <person name="Moore R."/>
            <person name="Sperling F.A."/>
            <person name="Huber D.P."/>
            <person name="Birol I."/>
            <person name="Jones S.J."/>
            <person name="Bohlmann J."/>
        </authorList>
    </citation>
    <scope>NUCLEOTIDE SEQUENCE</scope>
</reference>
<keyword evidence="3 5" id="KW-0808">Transferase</keyword>
<dbReference type="GO" id="GO:0005789">
    <property type="term" value="C:endoplasmic reticulum membrane"/>
    <property type="evidence" value="ECO:0007669"/>
    <property type="project" value="TreeGrafter"/>
</dbReference>
<keyword evidence="6" id="KW-0812">Transmembrane</keyword>
<dbReference type="GO" id="GO:0004307">
    <property type="term" value="F:ethanolaminephosphotransferase activity"/>
    <property type="evidence" value="ECO:0007669"/>
    <property type="project" value="TreeGrafter"/>
</dbReference>
<dbReference type="InterPro" id="IPR043130">
    <property type="entry name" value="CDP-OH_PTrfase_TM_dom"/>
</dbReference>
<evidence type="ECO:0000313" key="7">
    <source>
        <dbReference type="EMBL" id="ERL91051.1"/>
    </source>
</evidence>
<evidence type="ECO:0000256" key="3">
    <source>
        <dbReference type="ARBA" id="ARBA00022679"/>
    </source>
</evidence>
<comment type="similarity">
    <text evidence="2 5">Belongs to the CDP-alcohol phosphatidyltransferase class-I family.</text>
</comment>
<feature type="transmembrane region" description="Helical" evidence="6">
    <location>
        <begin position="438"/>
        <end position="461"/>
    </location>
</feature>
<gene>
    <name evidence="7" type="ORF">D910_08393</name>
</gene>
<dbReference type="PANTHER" id="PTHR10414">
    <property type="entry name" value="ETHANOLAMINEPHOSPHOTRANSFERASE"/>
    <property type="match status" value="1"/>
</dbReference>
<dbReference type="PROSITE" id="PS00379">
    <property type="entry name" value="CDP_ALCOHOL_P_TRANSF"/>
    <property type="match status" value="1"/>
</dbReference>
<evidence type="ECO:0000256" key="6">
    <source>
        <dbReference type="SAM" id="Phobius"/>
    </source>
</evidence>
<evidence type="ECO:0000256" key="4">
    <source>
        <dbReference type="ARBA" id="ARBA00023136"/>
    </source>
</evidence>
<comment type="subcellular location">
    <subcellularLocation>
        <location evidence="1">Membrane</location>
    </subcellularLocation>
</comment>
<dbReference type="InterPro" id="IPR014472">
    <property type="entry name" value="CHOPT"/>
</dbReference>
<dbReference type="Pfam" id="PF01066">
    <property type="entry name" value="CDP-OH_P_transf"/>
    <property type="match status" value="1"/>
</dbReference>
<dbReference type="InterPro" id="IPR048254">
    <property type="entry name" value="CDP_ALCOHOL_P_TRANSF_CS"/>
</dbReference>
<dbReference type="PANTHER" id="PTHR10414:SF71">
    <property type="entry name" value="FI05338P"/>
    <property type="match status" value="1"/>
</dbReference>
<feature type="transmembrane region" description="Helical" evidence="6">
    <location>
        <begin position="547"/>
        <end position="566"/>
    </location>
</feature>
<evidence type="ECO:0000313" key="8">
    <source>
        <dbReference type="Proteomes" id="UP000030742"/>
    </source>
</evidence>
<dbReference type="FunFam" id="1.20.120.1760:FF:000016">
    <property type="entry name" value="ethanolaminephosphotransferase 1"/>
    <property type="match status" value="1"/>
</dbReference>
<name>U4ULI4_DENPD</name>
<dbReference type="AlphaFoldDB" id="U4ULI4"/>
<keyword evidence="6" id="KW-1133">Transmembrane helix</keyword>
<feature type="transmembrane region" description="Helical" evidence="6">
    <location>
        <begin position="578"/>
        <end position="596"/>
    </location>
</feature>
<evidence type="ECO:0000256" key="1">
    <source>
        <dbReference type="ARBA" id="ARBA00004370"/>
    </source>
</evidence>
<dbReference type="InterPro" id="IPR000462">
    <property type="entry name" value="CDP-OH_P_trans"/>
</dbReference>
<feature type="transmembrane region" description="Helical" evidence="6">
    <location>
        <begin position="481"/>
        <end position="500"/>
    </location>
</feature>
<feature type="transmembrane region" description="Helical" evidence="6">
    <location>
        <begin position="602"/>
        <end position="623"/>
    </location>
</feature>
<dbReference type="GO" id="GO:0006646">
    <property type="term" value="P:phosphatidylethanolamine biosynthetic process"/>
    <property type="evidence" value="ECO:0007669"/>
    <property type="project" value="TreeGrafter"/>
</dbReference>
<protein>
    <submittedName>
        <fullName evidence="7">Uncharacterized protein</fullName>
    </submittedName>
</protein>
<dbReference type="Gene3D" id="1.20.120.1760">
    <property type="match status" value="1"/>
</dbReference>
<keyword evidence="4 6" id="KW-0472">Membrane</keyword>
<organism evidence="7 8">
    <name type="scientific">Dendroctonus ponderosae</name>
    <name type="common">Mountain pine beetle</name>
    <dbReference type="NCBI Taxonomy" id="77166"/>
    <lineage>
        <taxon>Eukaryota</taxon>
        <taxon>Metazoa</taxon>
        <taxon>Ecdysozoa</taxon>
        <taxon>Arthropoda</taxon>
        <taxon>Hexapoda</taxon>
        <taxon>Insecta</taxon>
        <taxon>Pterygota</taxon>
        <taxon>Neoptera</taxon>
        <taxon>Endopterygota</taxon>
        <taxon>Coleoptera</taxon>
        <taxon>Polyphaga</taxon>
        <taxon>Cucujiformia</taxon>
        <taxon>Curculionidae</taxon>
        <taxon>Scolytinae</taxon>
        <taxon>Dendroctonus</taxon>
    </lineage>
</organism>
<evidence type="ECO:0000256" key="5">
    <source>
        <dbReference type="RuleBase" id="RU003750"/>
    </source>
</evidence>
<dbReference type="EMBL" id="KB632272">
    <property type="protein sequence ID" value="ERL91051.1"/>
    <property type="molecule type" value="Genomic_DNA"/>
</dbReference>
<proteinExistence type="inferred from homology"/>
<dbReference type="OrthoDB" id="2445127at2759"/>
<dbReference type="STRING" id="77166.U4ULI4"/>
<feature type="transmembrane region" description="Helical" evidence="6">
    <location>
        <begin position="344"/>
        <end position="362"/>
    </location>
</feature>
<sequence length="642" mass="73737">MFTGLKDKLRTVKNTVGFFVLDDSPVKLQPPPVNTQAGAGILQHFQDQWQDIHELNEQNASNAQKVAVEIQQVAKRMASSQTNIDLVTHLLTTSKLTSNIEQCLTQVDQLYKTCEVVEQKLLDFEVLLEDIEFEGMIKRHKALLESYKIRKQDNLNKLNESLDKHYVQQVAKFENSKKHVLEERQKVFQDAFKGDLEVYKSLGTIPKVDLPKTQSGAILEEIQLDFDPNELEEFFNNTSASLPGEASVPQFIMLLEREYLKQQHLNGFDNYKYNCKDTGILSIYVMHPFWNWVVQYCPKNIAPNLLTFSGFMCTIAMYLMFTFMDYNFTASDPEHPEVPNLPRWSWFLAALLLFLAYTLDGIDGKQARRTGTSGPLGELFDHGLDSYTAGLMPAAMYSIFGRGARFSVPPFRMFFTFCNVLINFYLSHFEKYNTGVMFLPWGYDFTMCGMIIIFFITGIGGSDLWQYSLPGGITNGVLVELTLYISSMITNWPIVFYNIYKSYRDKTGYMRSFSEAIRPLIPLVLNYLIILWWIFESPSDIIERDPRALFFLLGTIFSNISCRVIVAQMSSTRCDWFNWMFVPTVLAIMISGVTQSPTLELYLLYALCLGTSIAHIHYGTCVVRQMCRHFKINCFTIGKRSD</sequence>